<keyword evidence="2" id="KW-1185">Reference proteome</keyword>
<dbReference type="EMBL" id="JACVVK020000454">
    <property type="protein sequence ID" value="KAK7473890.1"/>
    <property type="molecule type" value="Genomic_DNA"/>
</dbReference>
<feature type="non-terminal residue" evidence="1">
    <location>
        <position position="1"/>
    </location>
</feature>
<evidence type="ECO:0000313" key="2">
    <source>
        <dbReference type="Proteomes" id="UP001519460"/>
    </source>
</evidence>
<protein>
    <submittedName>
        <fullName evidence="1">Uncharacterized protein</fullName>
    </submittedName>
</protein>
<evidence type="ECO:0000313" key="1">
    <source>
        <dbReference type="EMBL" id="KAK7473890.1"/>
    </source>
</evidence>
<reference evidence="1 2" key="1">
    <citation type="journal article" date="2023" name="Sci. Data">
        <title>Genome assembly of the Korean intertidal mud-creeper Batillaria attramentaria.</title>
        <authorList>
            <person name="Patra A.K."/>
            <person name="Ho P.T."/>
            <person name="Jun S."/>
            <person name="Lee S.J."/>
            <person name="Kim Y."/>
            <person name="Won Y.J."/>
        </authorList>
    </citation>
    <scope>NUCLEOTIDE SEQUENCE [LARGE SCALE GENOMIC DNA]</scope>
    <source>
        <strain evidence="1">Wonlab-2016</strain>
    </source>
</reference>
<comment type="caution">
    <text evidence="1">The sequence shown here is derived from an EMBL/GenBank/DDBJ whole genome shotgun (WGS) entry which is preliminary data.</text>
</comment>
<dbReference type="AlphaFoldDB" id="A0ABD0JGD8"/>
<sequence>VLALVVPLASGQGLYGKKTDDEHKVHDPCESVICTTGKDGRRTFCRVVHVCDKPDDLGDCVCNFTLPVCVSK</sequence>
<organism evidence="1 2">
    <name type="scientific">Batillaria attramentaria</name>
    <dbReference type="NCBI Taxonomy" id="370345"/>
    <lineage>
        <taxon>Eukaryota</taxon>
        <taxon>Metazoa</taxon>
        <taxon>Spiralia</taxon>
        <taxon>Lophotrochozoa</taxon>
        <taxon>Mollusca</taxon>
        <taxon>Gastropoda</taxon>
        <taxon>Caenogastropoda</taxon>
        <taxon>Sorbeoconcha</taxon>
        <taxon>Cerithioidea</taxon>
        <taxon>Batillariidae</taxon>
        <taxon>Batillaria</taxon>
    </lineage>
</organism>
<dbReference type="Proteomes" id="UP001519460">
    <property type="component" value="Unassembled WGS sequence"/>
</dbReference>
<accession>A0ABD0JGD8</accession>
<proteinExistence type="predicted"/>
<feature type="non-terminal residue" evidence="1">
    <location>
        <position position="72"/>
    </location>
</feature>
<name>A0ABD0JGD8_9CAEN</name>
<gene>
    <name evidence="1" type="ORF">BaRGS_00034879</name>
</gene>